<dbReference type="RefSeq" id="WP_163638892.1">
    <property type="nucleotide sequence ID" value="NZ_JAAGWK010000049.1"/>
</dbReference>
<dbReference type="EMBL" id="JAAGWK010000049">
    <property type="protein sequence ID" value="NEL56708.1"/>
    <property type="molecule type" value="Genomic_DNA"/>
</dbReference>
<sequence>MKKELIKALKETNRVQEEHLDMFSDHLIKYAKENQSSGMYFLSEKQFLSEYEK</sequence>
<gene>
    <name evidence="1" type="ORF">G1H19_22325</name>
</gene>
<dbReference type="Proteomes" id="UP000470470">
    <property type="component" value="Unassembled WGS sequence"/>
</dbReference>
<reference evidence="1 2" key="1">
    <citation type="submission" date="2020-02" db="EMBL/GenBank/DDBJ databases">
        <title>The whole genome sequence of CPCC 205119.</title>
        <authorList>
            <person name="Jiang Z."/>
        </authorList>
    </citation>
    <scope>NUCLEOTIDE SEQUENCE [LARGE SCALE GENOMIC DNA]</scope>
    <source>
        <strain evidence="1 2">CPCC 205119</strain>
    </source>
</reference>
<proteinExistence type="predicted"/>
<organism evidence="1 2">
    <name type="scientific">Goekera deserti</name>
    <dbReference type="NCBI Taxonomy" id="2497753"/>
    <lineage>
        <taxon>Bacteria</taxon>
        <taxon>Bacillati</taxon>
        <taxon>Actinomycetota</taxon>
        <taxon>Actinomycetes</taxon>
        <taxon>Geodermatophilales</taxon>
        <taxon>Geodermatophilaceae</taxon>
        <taxon>Goekera</taxon>
    </lineage>
</organism>
<accession>A0A7K3WJN1</accession>
<keyword evidence="2" id="KW-1185">Reference proteome</keyword>
<evidence type="ECO:0000313" key="2">
    <source>
        <dbReference type="Proteomes" id="UP000470470"/>
    </source>
</evidence>
<comment type="caution">
    <text evidence="1">The sequence shown here is derived from an EMBL/GenBank/DDBJ whole genome shotgun (WGS) entry which is preliminary data.</text>
</comment>
<name>A0A7K3WJN1_9ACTN</name>
<protein>
    <submittedName>
        <fullName evidence="1">Uncharacterized protein</fullName>
    </submittedName>
</protein>
<dbReference type="AlphaFoldDB" id="A0A7K3WJN1"/>
<evidence type="ECO:0000313" key="1">
    <source>
        <dbReference type="EMBL" id="NEL56708.1"/>
    </source>
</evidence>